<evidence type="ECO:0008006" key="5">
    <source>
        <dbReference type="Google" id="ProtNLM"/>
    </source>
</evidence>
<proteinExistence type="predicted"/>
<dbReference type="PANTHER" id="PTHR34387">
    <property type="entry name" value="SLR1258 PROTEIN"/>
    <property type="match status" value="1"/>
</dbReference>
<name>S5XS55_PARAH</name>
<dbReference type="KEGG" id="pami:JCM7686_0843"/>
<evidence type="ECO:0000313" key="3">
    <source>
        <dbReference type="EMBL" id="AGT07952.1"/>
    </source>
</evidence>
<dbReference type="PANTHER" id="PTHR34387:SF1">
    <property type="entry name" value="PERIPLASMIC IMMUNOGENIC PROTEIN"/>
    <property type="match status" value="1"/>
</dbReference>
<sequence length="295" mass="30110">MERRPTLSRAADRSLSRRFAAGLAAGATALTLVASSLPALAQATPGETPPPPHHAGKMEGQHPAMVSRLTVSGEGTSSAQPDMASISIGVTVQADTAAAAMSENASRQQAVIAKLKEIGVDAKDIQTSGLNLSPVQTYTNDGKPPVVTGYMAQNMVQVRVRDLAKLGPALDTLVMAGANEINGISFSREDTLEAEDQARVKAIENARHKAEVMANATGMKLGRLISLSDVTMGSGPRPIMMAMNANAKAADTPIEAGELGVTANVTATFALVPAHGPAGGADGAEDAGAEAPAAE</sequence>
<dbReference type="Proteomes" id="UP000015480">
    <property type="component" value="Chromosome"/>
</dbReference>
<accession>S5XS55</accession>
<dbReference type="InterPro" id="IPR052022">
    <property type="entry name" value="26kDa_periplasmic_antigen"/>
</dbReference>
<dbReference type="Pfam" id="PF04402">
    <property type="entry name" value="SIMPL"/>
    <property type="match status" value="1"/>
</dbReference>
<reference evidence="3 4" key="1">
    <citation type="journal article" date="2014" name="BMC Genomics">
        <title>Architecture and functions of a multipartite genome of the methylotrophic bacterium Paracoccus aminophilus JCM 7686, containing primary and secondary chromids.</title>
        <authorList>
            <person name="Dziewit L."/>
            <person name="Czarnecki J."/>
            <person name="Wibberg D."/>
            <person name="Radlinska M."/>
            <person name="Mrozek P."/>
            <person name="Szymczak M."/>
            <person name="Schluter A."/>
            <person name="Puhler A."/>
            <person name="Bartosik D."/>
        </authorList>
    </citation>
    <scope>NUCLEOTIDE SEQUENCE [LARGE SCALE GENOMIC DNA]</scope>
    <source>
        <strain evidence="3">JCM 7686</strain>
    </source>
</reference>
<keyword evidence="4" id="KW-1185">Reference proteome</keyword>
<dbReference type="AlphaFoldDB" id="S5XS55"/>
<dbReference type="HOGENOM" id="CLU_080344_4_2_5"/>
<dbReference type="InterPro" id="IPR006311">
    <property type="entry name" value="TAT_signal"/>
</dbReference>
<evidence type="ECO:0000256" key="2">
    <source>
        <dbReference type="SAM" id="SignalP"/>
    </source>
</evidence>
<evidence type="ECO:0000313" key="4">
    <source>
        <dbReference type="Proteomes" id="UP000015480"/>
    </source>
</evidence>
<dbReference type="PROSITE" id="PS51318">
    <property type="entry name" value="TAT"/>
    <property type="match status" value="1"/>
</dbReference>
<evidence type="ECO:0000256" key="1">
    <source>
        <dbReference type="SAM" id="MobiDB-lite"/>
    </source>
</evidence>
<dbReference type="GO" id="GO:0006974">
    <property type="term" value="P:DNA damage response"/>
    <property type="evidence" value="ECO:0007669"/>
    <property type="project" value="TreeGrafter"/>
</dbReference>
<dbReference type="EMBL" id="CP006650">
    <property type="protein sequence ID" value="AGT07952.1"/>
    <property type="molecule type" value="Genomic_DNA"/>
</dbReference>
<feature type="region of interest" description="Disordered" evidence="1">
    <location>
        <begin position="41"/>
        <end position="61"/>
    </location>
</feature>
<keyword evidence="2" id="KW-0732">Signal</keyword>
<feature type="chain" id="PRO_5004534290" description="DUF541 domain-containing protein" evidence="2">
    <location>
        <begin position="42"/>
        <end position="295"/>
    </location>
</feature>
<dbReference type="Gene3D" id="3.30.70.2970">
    <property type="entry name" value="Protein of unknown function (DUF541), domain 2"/>
    <property type="match status" value="1"/>
</dbReference>
<feature type="signal peptide" evidence="2">
    <location>
        <begin position="1"/>
        <end position="41"/>
    </location>
</feature>
<dbReference type="Gene3D" id="3.30.110.170">
    <property type="entry name" value="Protein of unknown function (DUF541), domain 1"/>
    <property type="match status" value="1"/>
</dbReference>
<protein>
    <recommendedName>
        <fullName evidence="5">DUF541 domain-containing protein</fullName>
    </recommendedName>
</protein>
<dbReference type="InterPro" id="IPR007497">
    <property type="entry name" value="SIMPL/DUF541"/>
</dbReference>
<dbReference type="PATRIC" id="fig|1367847.3.peg.803"/>
<dbReference type="eggNOG" id="COG2968">
    <property type="taxonomic scope" value="Bacteria"/>
</dbReference>
<organism evidence="3 4">
    <name type="scientific">Paracoccus aminophilus JCM 7686</name>
    <dbReference type="NCBI Taxonomy" id="1367847"/>
    <lineage>
        <taxon>Bacteria</taxon>
        <taxon>Pseudomonadati</taxon>
        <taxon>Pseudomonadota</taxon>
        <taxon>Alphaproteobacteria</taxon>
        <taxon>Rhodobacterales</taxon>
        <taxon>Paracoccaceae</taxon>
        <taxon>Paracoccus</taxon>
    </lineage>
</organism>
<dbReference type="STRING" id="1367847.JCM7686_0843"/>
<gene>
    <name evidence="3" type="ORF">JCM7686_0843</name>
</gene>
<dbReference type="RefSeq" id="WP_020949591.1">
    <property type="nucleotide sequence ID" value="NC_022041.1"/>
</dbReference>